<proteinExistence type="predicted"/>
<sequence length="223" mass="24150">MSATPTLLSDCARRWRRLGGVVALGSPSCSVYVPNSSEDDATLRADDWVHFLRPKIEPPALVGLGDPDTTPVLRASASEGVQLAAPCPSGDAWKFDSWGDYEIEVDRLAKSPTLNDLPSIVLQELKSRCQPDRQEDRCVVQMGGGEEVHMLATMLDSYSCLKQLEGASWDDVLEKLGEGLEPEMFGAGGTTPAAALQFENDGNSSMLFVDVGDAFYRCTMETS</sequence>
<reference evidence="1 2" key="1">
    <citation type="journal article" date="2023" name="Commun. Biol.">
        <title>Genome analysis of Parmales, the sister group of diatoms, reveals the evolutionary specialization of diatoms from phago-mixotrophs to photoautotrophs.</title>
        <authorList>
            <person name="Ban H."/>
            <person name="Sato S."/>
            <person name="Yoshikawa S."/>
            <person name="Yamada K."/>
            <person name="Nakamura Y."/>
            <person name="Ichinomiya M."/>
            <person name="Sato N."/>
            <person name="Blanc-Mathieu R."/>
            <person name="Endo H."/>
            <person name="Kuwata A."/>
            <person name="Ogata H."/>
        </authorList>
    </citation>
    <scope>NUCLEOTIDE SEQUENCE [LARGE SCALE GENOMIC DNA]</scope>
</reference>
<gene>
    <name evidence="1" type="ORF">TeGR_g11171</name>
</gene>
<comment type="caution">
    <text evidence="1">The sequence shown here is derived from an EMBL/GenBank/DDBJ whole genome shotgun (WGS) entry which is preliminary data.</text>
</comment>
<protein>
    <submittedName>
        <fullName evidence="1">Uncharacterized protein</fullName>
    </submittedName>
</protein>
<name>A0ABQ6N817_9STRA</name>
<accession>A0ABQ6N817</accession>
<dbReference type="Proteomes" id="UP001165060">
    <property type="component" value="Unassembled WGS sequence"/>
</dbReference>
<organism evidence="1 2">
    <name type="scientific">Tetraparma gracilis</name>
    <dbReference type="NCBI Taxonomy" id="2962635"/>
    <lineage>
        <taxon>Eukaryota</taxon>
        <taxon>Sar</taxon>
        <taxon>Stramenopiles</taxon>
        <taxon>Ochrophyta</taxon>
        <taxon>Bolidophyceae</taxon>
        <taxon>Parmales</taxon>
        <taxon>Triparmaceae</taxon>
        <taxon>Tetraparma</taxon>
    </lineage>
</organism>
<evidence type="ECO:0000313" key="2">
    <source>
        <dbReference type="Proteomes" id="UP001165060"/>
    </source>
</evidence>
<dbReference type="EMBL" id="BRYB01001062">
    <property type="protein sequence ID" value="GMI42341.1"/>
    <property type="molecule type" value="Genomic_DNA"/>
</dbReference>
<keyword evidence="2" id="KW-1185">Reference proteome</keyword>
<evidence type="ECO:0000313" key="1">
    <source>
        <dbReference type="EMBL" id="GMI42341.1"/>
    </source>
</evidence>